<dbReference type="Gene3D" id="1.10.10.10">
    <property type="entry name" value="Winged helix-like DNA-binding domain superfamily/Winged helix DNA-binding domain"/>
    <property type="match status" value="1"/>
</dbReference>
<dbReference type="AlphaFoldDB" id="A0ABD5XV30"/>
<reference evidence="3" key="3">
    <citation type="submission" date="2024-09" db="EMBL/GenBank/DDBJ databases">
        <authorList>
            <person name="Sun Q."/>
        </authorList>
    </citation>
    <scope>NUCLEOTIDE SEQUENCE</scope>
    <source>
        <strain evidence="3">NBRC 112578</strain>
    </source>
</reference>
<evidence type="ECO:0000259" key="1">
    <source>
        <dbReference type="Pfam" id="PF25213"/>
    </source>
</evidence>
<evidence type="ECO:0000313" key="2">
    <source>
        <dbReference type="EMBL" id="MFC7135450.1"/>
    </source>
</evidence>
<gene>
    <name evidence="2" type="ORF">ACFQRB_00185</name>
    <name evidence="3" type="ORF">ACFQRB_15980</name>
</gene>
<dbReference type="Pfam" id="PF25213">
    <property type="entry name" value="HVO_A0261_N"/>
    <property type="match status" value="1"/>
</dbReference>
<evidence type="ECO:0000313" key="4">
    <source>
        <dbReference type="Proteomes" id="UP001596368"/>
    </source>
</evidence>
<sequence>MTAGDATEIAGTLAKRRDVLAALFEGPVRKRTLVEELGVPRTTLDRGVRELVDHGLAERVDGGSGRR</sequence>
<name>A0ABD5XV30_9EURY</name>
<dbReference type="EMBL" id="JBHSZG010000001">
    <property type="protein sequence ID" value="MFC7135450.1"/>
    <property type="molecule type" value="Genomic_DNA"/>
</dbReference>
<accession>A0ABD5XV30</accession>
<dbReference type="InterPro" id="IPR036390">
    <property type="entry name" value="WH_DNA-bd_sf"/>
</dbReference>
<reference evidence="3" key="1">
    <citation type="journal article" date="2014" name="Int. J. Syst. Evol. Microbiol.">
        <title>Complete genome sequence of Corynebacterium casei LMG S-19264T (=DSM 44701T), isolated from a smear-ripened cheese.</title>
        <authorList>
            <consortium name="US DOE Joint Genome Institute (JGI-PGF)"/>
            <person name="Walter F."/>
            <person name="Albersmeier A."/>
            <person name="Kalinowski J."/>
            <person name="Ruckert C."/>
        </authorList>
    </citation>
    <scope>NUCLEOTIDE SEQUENCE [LARGE SCALE GENOMIC DNA]</scope>
    <source>
        <strain evidence="3">NBRC 112578</strain>
    </source>
</reference>
<organism evidence="3 4">
    <name type="scientific">Halobaculum litoreum</name>
    <dbReference type="NCBI Taxonomy" id="3031998"/>
    <lineage>
        <taxon>Archaea</taxon>
        <taxon>Methanobacteriati</taxon>
        <taxon>Methanobacteriota</taxon>
        <taxon>Stenosarchaea group</taxon>
        <taxon>Halobacteria</taxon>
        <taxon>Halobacteriales</taxon>
        <taxon>Haloferacaceae</taxon>
        <taxon>Halobaculum</taxon>
    </lineage>
</organism>
<evidence type="ECO:0000313" key="3">
    <source>
        <dbReference type="EMBL" id="MFC7137524.1"/>
    </source>
</evidence>
<dbReference type="EMBL" id="JBHSZG010000001">
    <property type="protein sequence ID" value="MFC7137524.1"/>
    <property type="molecule type" value="Genomic_DNA"/>
</dbReference>
<keyword evidence="4" id="KW-1185">Reference proteome</keyword>
<dbReference type="InterPro" id="IPR036388">
    <property type="entry name" value="WH-like_DNA-bd_sf"/>
</dbReference>
<reference evidence="4" key="2">
    <citation type="journal article" date="2019" name="Int. J. Syst. Evol. Microbiol.">
        <title>The Global Catalogue of Microorganisms (GCM) 10K type strain sequencing project: providing services to taxonomists for standard genome sequencing and annotation.</title>
        <authorList>
            <consortium name="The Broad Institute Genomics Platform"/>
            <consortium name="The Broad Institute Genome Sequencing Center for Infectious Disease"/>
            <person name="Wu L."/>
            <person name="Ma J."/>
        </authorList>
    </citation>
    <scope>NUCLEOTIDE SEQUENCE [LARGE SCALE GENOMIC DNA]</scope>
    <source>
        <strain evidence="4">DT92</strain>
    </source>
</reference>
<dbReference type="SUPFAM" id="SSF46785">
    <property type="entry name" value="Winged helix' DNA-binding domain"/>
    <property type="match status" value="1"/>
</dbReference>
<protein>
    <recommendedName>
        <fullName evidence="1">HVO-A0261-like N-terminal domain-containing protein</fullName>
    </recommendedName>
</protein>
<feature type="domain" description="HVO-A0261-like N-terminal" evidence="1">
    <location>
        <begin position="8"/>
        <end position="62"/>
    </location>
</feature>
<dbReference type="Proteomes" id="UP001596368">
    <property type="component" value="Unassembled WGS sequence"/>
</dbReference>
<dbReference type="InterPro" id="IPR057527">
    <property type="entry name" value="HVO_A0261-like_N"/>
</dbReference>
<comment type="caution">
    <text evidence="3">The sequence shown here is derived from an EMBL/GenBank/DDBJ whole genome shotgun (WGS) entry which is preliminary data.</text>
</comment>
<proteinExistence type="predicted"/>